<evidence type="ECO:0000256" key="7">
    <source>
        <dbReference type="ARBA" id="ARBA00023002"/>
    </source>
</evidence>
<keyword evidence="7" id="KW-0560">Oxidoreductase</keyword>
<accession>A0AAV1C1B1</accession>
<dbReference type="GO" id="GO:0016705">
    <property type="term" value="F:oxidoreductase activity, acting on paired donors, with incorporation or reduction of molecular oxygen"/>
    <property type="evidence" value="ECO:0007669"/>
    <property type="project" value="InterPro"/>
</dbReference>
<keyword evidence="8" id="KW-0408">Iron</keyword>
<dbReference type="GO" id="GO:0016020">
    <property type="term" value="C:membrane"/>
    <property type="evidence" value="ECO:0007669"/>
    <property type="project" value="UniProtKB-SubCell"/>
</dbReference>
<keyword evidence="13" id="KW-1185">Reference proteome</keyword>
<dbReference type="PANTHER" id="PTHR24282">
    <property type="entry name" value="CYTOCHROME P450 FAMILY MEMBER"/>
    <property type="match status" value="1"/>
</dbReference>
<evidence type="ECO:0000256" key="1">
    <source>
        <dbReference type="ARBA" id="ARBA00004370"/>
    </source>
</evidence>
<comment type="subcellular location">
    <subcellularLocation>
        <location evidence="1">Membrane</location>
    </subcellularLocation>
</comment>
<dbReference type="EMBL" id="OX459118">
    <property type="protein sequence ID" value="CAI9089441.1"/>
    <property type="molecule type" value="Genomic_DNA"/>
</dbReference>
<dbReference type="PANTHER" id="PTHR24282:SF211">
    <property type="entry name" value="CYTOCHROME P450-RELATED"/>
    <property type="match status" value="1"/>
</dbReference>
<evidence type="ECO:0000313" key="13">
    <source>
        <dbReference type="Proteomes" id="UP001161247"/>
    </source>
</evidence>
<evidence type="ECO:0000256" key="6">
    <source>
        <dbReference type="ARBA" id="ARBA00022989"/>
    </source>
</evidence>
<dbReference type="AlphaFoldDB" id="A0AAV1C1B1"/>
<dbReference type="InterPro" id="IPR036396">
    <property type="entry name" value="Cyt_P450_sf"/>
</dbReference>
<keyword evidence="9" id="KW-0503">Monooxygenase</keyword>
<dbReference type="GO" id="GO:0005506">
    <property type="term" value="F:iron ion binding"/>
    <property type="evidence" value="ECO:0007669"/>
    <property type="project" value="InterPro"/>
</dbReference>
<keyword evidence="6 11" id="KW-1133">Transmembrane helix</keyword>
<keyword evidence="10 11" id="KW-0472">Membrane</keyword>
<protein>
    <submittedName>
        <fullName evidence="12">OLC1v1024013C1</fullName>
    </submittedName>
</protein>
<dbReference type="InterPro" id="IPR050665">
    <property type="entry name" value="Cytochrome_P450_Monooxygen"/>
</dbReference>
<evidence type="ECO:0000256" key="2">
    <source>
        <dbReference type="ARBA" id="ARBA00010617"/>
    </source>
</evidence>
<evidence type="ECO:0000256" key="3">
    <source>
        <dbReference type="ARBA" id="ARBA00022617"/>
    </source>
</evidence>
<dbReference type="SUPFAM" id="SSF48264">
    <property type="entry name" value="Cytochrome P450"/>
    <property type="match status" value="1"/>
</dbReference>
<evidence type="ECO:0000256" key="10">
    <source>
        <dbReference type="ARBA" id="ARBA00023136"/>
    </source>
</evidence>
<evidence type="ECO:0000256" key="11">
    <source>
        <dbReference type="SAM" id="Phobius"/>
    </source>
</evidence>
<evidence type="ECO:0000256" key="5">
    <source>
        <dbReference type="ARBA" id="ARBA00022723"/>
    </source>
</evidence>
<evidence type="ECO:0000256" key="4">
    <source>
        <dbReference type="ARBA" id="ARBA00022692"/>
    </source>
</evidence>
<dbReference type="GO" id="GO:0020037">
    <property type="term" value="F:heme binding"/>
    <property type="evidence" value="ECO:0007669"/>
    <property type="project" value="InterPro"/>
</dbReference>
<keyword evidence="3" id="KW-0349">Heme</keyword>
<gene>
    <name evidence="12" type="ORF">OLC1_LOCUS1785</name>
</gene>
<evidence type="ECO:0000256" key="8">
    <source>
        <dbReference type="ARBA" id="ARBA00023004"/>
    </source>
</evidence>
<proteinExistence type="inferred from homology"/>
<comment type="similarity">
    <text evidence="2">Belongs to the cytochrome P450 family.</text>
</comment>
<name>A0AAV1C1B1_OLDCO</name>
<dbReference type="GO" id="GO:0004497">
    <property type="term" value="F:monooxygenase activity"/>
    <property type="evidence" value="ECO:0007669"/>
    <property type="project" value="UniProtKB-KW"/>
</dbReference>
<evidence type="ECO:0000313" key="12">
    <source>
        <dbReference type="EMBL" id="CAI9089441.1"/>
    </source>
</evidence>
<feature type="transmembrane region" description="Helical" evidence="11">
    <location>
        <begin position="6"/>
        <end position="29"/>
    </location>
</feature>
<evidence type="ECO:0000256" key="9">
    <source>
        <dbReference type="ARBA" id="ARBA00023033"/>
    </source>
</evidence>
<reference evidence="12" key="1">
    <citation type="submission" date="2023-03" db="EMBL/GenBank/DDBJ databases">
        <authorList>
            <person name="Julca I."/>
        </authorList>
    </citation>
    <scope>NUCLEOTIDE SEQUENCE</scope>
</reference>
<keyword evidence="4 11" id="KW-0812">Transmembrane</keyword>
<keyword evidence="5" id="KW-0479">Metal-binding</keyword>
<organism evidence="12 13">
    <name type="scientific">Oldenlandia corymbosa var. corymbosa</name>
    <dbReference type="NCBI Taxonomy" id="529605"/>
    <lineage>
        <taxon>Eukaryota</taxon>
        <taxon>Viridiplantae</taxon>
        <taxon>Streptophyta</taxon>
        <taxon>Embryophyta</taxon>
        <taxon>Tracheophyta</taxon>
        <taxon>Spermatophyta</taxon>
        <taxon>Magnoliopsida</taxon>
        <taxon>eudicotyledons</taxon>
        <taxon>Gunneridae</taxon>
        <taxon>Pentapetalae</taxon>
        <taxon>asterids</taxon>
        <taxon>lamiids</taxon>
        <taxon>Gentianales</taxon>
        <taxon>Rubiaceae</taxon>
        <taxon>Rubioideae</taxon>
        <taxon>Spermacoceae</taxon>
        <taxon>Hedyotis-Oldenlandia complex</taxon>
        <taxon>Oldenlandia</taxon>
    </lineage>
</organism>
<sequence length="209" mass="24374">MHPWPSILPTCIVLLIFILVRFIYTTLWIPYKILRHFKRQGIKGPGYRPIYGNSLEFEQEFNWTYNNPMGEESSHDIVHRLDPCYHKWSSMYGKTMLFWHGSTPRLAIAAPEMLKDVFLNKSGLAIKSWIPEVVNSVEKVLQKWEDGTRETNEIEVDVLEEFRFLSAEILSKTGFGSNFEEGKHIHELIDQQAELTMQALRSVYIPGSR</sequence>
<dbReference type="Gene3D" id="1.10.630.10">
    <property type="entry name" value="Cytochrome P450"/>
    <property type="match status" value="1"/>
</dbReference>
<dbReference type="Proteomes" id="UP001161247">
    <property type="component" value="Chromosome 1"/>
</dbReference>